<accession>A0A3T0E7N5</accession>
<dbReference type="AlphaFoldDB" id="A0A3T0E7N5"/>
<dbReference type="Proteomes" id="UP000286954">
    <property type="component" value="Chromosome"/>
</dbReference>
<dbReference type="EMBL" id="CP018911">
    <property type="protein sequence ID" value="AZU03148.1"/>
    <property type="molecule type" value="Genomic_DNA"/>
</dbReference>
<proteinExistence type="predicted"/>
<reference evidence="2 3" key="1">
    <citation type="submission" date="2016-12" db="EMBL/GenBank/DDBJ databases">
        <title>The genome of dimorphic prosthecate Glycocaulis alkaliphilus 6b-8t, isolated from crude oil dictates its adaptability in petroleum environments.</title>
        <authorList>
            <person name="Wu X.-L."/>
            <person name="Geng S."/>
        </authorList>
    </citation>
    <scope>NUCLEOTIDE SEQUENCE [LARGE SCALE GENOMIC DNA]</scope>
    <source>
        <strain evidence="2 3">6B-8</strain>
    </source>
</reference>
<name>A0A3T0E7N5_9PROT</name>
<dbReference type="KEGG" id="gak:X907_0602"/>
<sequence length="170" mass="18003">MFWPLDRAVPSAVAIRSFSMKTLFASGAALLASLAAGAPALADCFAIPGEAGVQPTVIEGFTVREATARPGPLQLPPLPDGTGAILCDRETVVPDRNDFKVLLAGLPLMIRAGTPDEPTVLSIGIEDGDYAISVMMGSLTDQERTAIISAVESFDDGIDEMERWMEQNPQ</sequence>
<keyword evidence="1" id="KW-0732">Signal</keyword>
<protein>
    <submittedName>
        <fullName evidence="2">Uncharacterized protein</fullName>
    </submittedName>
</protein>
<gene>
    <name evidence="2" type="ORF">X907_0602</name>
</gene>
<keyword evidence="3" id="KW-1185">Reference proteome</keyword>
<feature type="signal peptide" evidence="1">
    <location>
        <begin position="1"/>
        <end position="42"/>
    </location>
</feature>
<evidence type="ECO:0000313" key="3">
    <source>
        <dbReference type="Proteomes" id="UP000286954"/>
    </source>
</evidence>
<feature type="chain" id="PRO_5019137801" evidence="1">
    <location>
        <begin position="43"/>
        <end position="170"/>
    </location>
</feature>
<evidence type="ECO:0000256" key="1">
    <source>
        <dbReference type="SAM" id="SignalP"/>
    </source>
</evidence>
<evidence type="ECO:0000313" key="2">
    <source>
        <dbReference type="EMBL" id="AZU03148.1"/>
    </source>
</evidence>
<organism evidence="2 3">
    <name type="scientific">Glycocaulis alkaliphilus</name>
    <dbReference type="NCBI Taxonomy" id="1434191"/>
    <lineage>
        <taxon>Bacteria</taxon>
        <taxon>Pseudomonadati</taxon>
        <taxon>Pseudomonadota</taxon>
        <taxon>Alphaproteobacteria</taxon>
        <taxon>Maricaulales</taxon>
        <taxon>Maricaulaceae</taxon>
        <taxon>Glycocaulis</taxon>
    </lineage>
</organism>